<sequence length="212" mass="23537">MLCENPLGDFPDLQDANGKLGDFLKSVGDFLVLRSPFHSVFTQIVPDTYSAIVFASQQYRKAYADHMENVVISEHKSPVEFRANAGANIRSRYNSIHFQNSIIESAAKKADGTIEMTDPHQNKYHCTMARSSSSPRVSQIFEERGAVSTGVLALGFIKSSLTILHIVQEEFQGKPLVIEPKNIAAVKRKGKNVMVQFKDGDCREEAFLVPSS</sequence>
<dbReference type="AlphaFoldDB" id="A0A8H7ACC0"/>
<dbReference type="Gene3D" id="3.50.50.60">
    <property type="entry name" value="FAD/NAD(P)-binding domain"/>
    <property type="match status" value="1"/>
</dbReference>
<dbReference type="OrthoDB" id="10260355at2759"/>
<comment type="caution">
    <text evidence="1">The sequence shown here is derived from an EMBL/GenBank/DDBJ whole genome shotgun (WGS) entry which is preliminary data.</text>
</comment>
<dbReference type="InterPro" id="IPR036188">
    <property type="entry name" value="FAD/NAD-bd_sf"/>
</dbReference>
<dbReference type="EMBL" id="JAACFV010000110">
    <property type="protein sequence ID" value="KAF7505424.1"/>
    <property type="molecule type" value="Genomic_DNA"/>
</dbReference>
<dbReference type="Proteomes" id="UP000606974">
    <property type="component" value="Unassembled WGS sequence"/>
</dbReference>
<evidence type="ECO:0000313" key="1">
    <source>
        <dbReference type="EMBL" id="KAF7505424.1"/>
    </source>
</evidence>
<evidence type="ECO:0000313" key="2">
    <source>
        <dbReference type="Proteomes" id="UP000606974"/>
    </source>
</evidence>
<name>A0A8H7ACC0_9EURO</name>
<protein>
    <submittedName>
        <fullName evidence="1">Uncharacterized protein</fullName>
    </submittedName>
</protein>
<accession>A0A8H7ACC0</accession>
<keyword evidence="2" id="KW-1185">Reference proteome</keyword>
<proteinExistence type="predicted"/>
<reference evidence="1" key="1">
    <citation type="submission" date="2020-02" db="EMBL/GenBank/DDBJ databases">
        <authorList>
            <person name="Palmer J.M."/>
        </authorList>
    </citation>
    <scope>NUCLEOTIDE SEQUENCE</scope>
    <source>
        <strain evidence="1">EPUS1.4</strain>
        <tissue evidence="1">Thallus</tissue>
    </source>
</reference>
<organism evidence="1 2">
    <name type="scientific">Endocarpon pusillum</name>
    <dbReference type="NCBI Taxonomy" id="364733"/>
    <lineage>
        <taxon>Eukaryota</taxon>
        <taxon>Fungi</taxon>
        <taxon>Dikarya</taxon>
        <taxon>Ascomycota</taxon>
        <taxon>Pezizomycotina</taxon>
        <taxon>Eurotiomycetes</taxon>
        <taxon>Chaetothyriomycetidae</taxon>
        <taxon>Verrucariales</taxon>
        <taxon>Verrucariaceae</taxon>
        <taxon>Endocarpon</taxon>
    </lineage>
</organism>
<gene>
    <name evidence="1" type="ORF">GJ744_000970</name>
</gene>